<keyword evidence="8" id="KW-1185">Reference proteome</keyword>
<dbReference type="InterPro" id="IPR016054">
    <property type="entry name" value="LY6_UPA_recep-like"/>
</dbReference>
<dbReference type="SMART" id="SM00134">
    <property type="entry name" value="LU"/>
    <property type="match status" value="1"/>
</dbReference>
<dbReference type="Gene3D" id="2.10.60.10">
    <property type="entry name" value="CD59"/>
    <property type="match status" value="1"/>
</dbReference>
<evidence type="ECO:0000259" key="6">
    <source>
        <dbReference type="SMART" id="SM00134"/>
    </source>
</evidence>
<keyword evidence="5" id="KW-0325">Glycoprotein</keyword>
<evidence type="ECO:0000313" key="7">
    <source>
        <dbReference type="EMBL" id="KFP03713.1"/>
    </source>
</evidence>
<sequence>GSSLECYKCTLQLSNSKCQAKETCKENEECKTDVIRLVGLFNVISKGCEASCKALDQDYSVTRRNVSCCSSDLCNVNAGSSLRYSYGMAAGLAVSILWPFVTSK</sequence>
<dbReference type="SUPFAM" id="SSF57302">
    <property type="entry name" value="Snake toxin-like"/>
    <property type="match status" value="1"/>
</dbReference>
<feature type="non-terminal residue" evidence="7">
    <location>
        <position position="104"/>
    </location>
</feature>
<dbReference type="EMBL" id="KL218259">
    <property type="protein sequence ID" value="KFP03713.1"/>
    <property type="molecule type" value="Genomic_DNA"/>
</dbReference>
<evidence type="ECO:0000256" key="5">
    <source>
        <dbReference type="ARBA" id="ARBA00023180"/>
    </source>
</evidence>
<dbReference type="InterPro" id="IPR035076">
    <property type="entry name" value="Toxin/TOLIP"/>
</dbReference>
<reference evidence="7 8" key="1">
    <citation type="submission" date="2014-04" db="EMBL/GenBank/DDBJ databases">
        <title>Genome evolution of avian class.</title>
        <authorList>
            <person name="Zhang G."/>
            <person name="Li C."/>
        </authorList>
    </citation>
    <scope>NUCLEOTIDE SEQUENCE [LARGE SCALE GENOMIC DNA]</scope>
    <source>
        <strain evidence="7">BGI_N300</strain>
    </source>
</reference>
<keyword evidence="3" id="KW-0732">Signal</keyword>
<dbReference type="FunFam" id="2.10.60.10:FF:000003">
    <property type="entry name" value="lymphocyte antigen 6E isoform X1"/>
    <property type="match status" value="1"/>
</dbReference>
<dbReference type="InterPro" id="IPR045860">
    <property type="entry name" value="Snake_toxin-like_sf"/>
</dbReference>
<dbReference type="GO" id="GO:0030154">
    <property type="term" value="P:cell differentiation"/>
    <property type="evidence" value="ECO:0007669"/>
    <property type="project" value="UniProtKB-ARBA"/>
</dbReference>
<feature type="domain" description="UPAR/Ly6" evidence="6">
    <location>
        <begin position="4"/>
        <end position="85"/>
    </location>
</feature>
<keyword evidence="4" id="KW-0472">Membrane</keyword>
<evidence type="ECO:0000313" key="8">
    <source>
        <dbReference type="Proteomes" id="UP000054308"/>
    </source>
</evidence>
<name>A0A091I899_CALAN</name>
<evidence type="ECO:0000256" key="4">
    <source>
        <dbReference type="ARBA" id="ARBA00023136"/>
    </source>
</evidence>
<dbReference type="Proteomes" id="UP000054308">
    <property type="component" value="Unassembled WGS sequence"/>
</dbReference>
<proteinExistence type="predicted"/>
<feature type="non-terminal residue" evidence="7">
    <location>
        <position position="1"/>
    </location>
</feature>
<dbReference type="AlphaFoldDB" id="A0A091I899"/>
<dbReference type="STRING" id="9244.A0A091I899"/>
<dbReference type="CDD" id="cd23573">
    <property type="entry name" value="TFP_LU_ECD_PSCA"/>
    <property type="match status" value="1"/>
</dbReference>
<evidence type="ECO:0000256" key="1">
    <source>
        <dbReference type="ARBA" id="ARBA00004236"/>
    </source>
</evidence>
<dbReference type="InterPro" id="IPR051110">
    <property type="entry name" value="Ly-6/neurotoxin-like_GPI-ap"/>
</dbReference>
<organism evidence="7 8">
    <name type="scientific">Calypte anna</name>
    <name type="common">Anna's hummingbird</name>
    <name type="synonym">Archilochus anna</name>
    <dbReference type="NCBI Taxonomy" id="9244"/>
    <lineage>
        <taxon>Eukaryota</taxon>
        <taxon>Metazoa</taxon>
        <taxon>Chordata</taxon>
        <taxon>Craniata</taxon>
        <taxon>Vertebrata</taxon>
        <taxon>Euteleostomi</taxon>
        <taxon>Archelosauria</taxon>
        <taxon>Archosauria</taxon>
        <taxon>Dinosauria</taxon>
        <taxon>Saurischia</taxon>
        <taxon>Theropoda</taxon>
        <taxon>Coelurosauria</taxon>
        <taxon>Aves</taxon>
        <taxon>Neognathae</taxon>
        <taxon>Neoaves</taxon>
        <taxon>Strisores</taxon>
        <taxon>Apodiformes</taxon>
        <taxon>Trochilidae</taxon>
        <taxon>Calypte</taxon>
    </lineage>
</organism>
<dbReference type="GO" id="GO:0005886">
    <property type="term" value="C:plasma membrane"/>
    <property type="evidence" value="ECO:0007669"/>
    <property type="project" value="UniProtKB-SubCell"/>
</dbReference>
<protein>
    <submittedName>
        <fullName evidence="7">Prostate stem cell antigen</fullName>
    </submittedName>
</protein>
<comment type="subcellular location">
    <subcellularLocation>
        <location evidence="1">Cell membrane</location>
    </subcellularLocation>
</comment>
<dbReference type="Pfam" id="PF00087">
    <property type="entry name" value="Toxin_TOLIP"/>
    <property type="match status" value="1"/>
</dbReference>
<dbReference type="PANTHER" id="PTHR16983">
    <property type="entry name" value="UPAR/LY6 DOMAIN-CONTAINING PROTEIN"/>
    <property type="match status" value="1"/>
</dbReference>
<gene>
    <name evidence="7" type="ORF">N300_08105</name>
</gene>
<accession>A0A091I899</accession>
<evidence type="ECO:0000256" key="3">
    <source>
        <dbReference type="ARBA" id="ARBA00022729"/>
    </source>
</evidence>
<dbReference type="PANTHER" id="PTHR16983:SF1">
    <property type="entry name" value="PROSTATE STEM CELL ANTIGEN"/>
    <property type="match status" value="1"/>
</dbReference>
<keyword evidence="2" id="KW-1003">Cell membrane</keyword>
<evidence type="ECO:0000256" key="2">
    <source>
        <dbReference type="ARBA" id="ARBA00022475"/>
    </source>
</evidence>